<dbReference type="Gene3D" id="3.90.226.10">
    <property type="entry name" value="2-enoyl-CoA Hydratase, Chain A, domain 1"/>
    <property type="match status" value="1"/>
</dbReference>
<name>A0A6I6MX59_9CAUL</name>
<reference evidence="3" key="1">
    <citation type="submission" date="2019-12" db="EMBL/GenBank/DDBJ databases">
        <title>Complete genome of Terracaulis silvestris 0127_4.</title>
        <authorList>
            <person name="Vieira S."/>
            <person name="Riedel T."/>
            <person name="Sproer C."/>
            <person name="Pascual J."/>
            <person name="Boedeker C."/>
            <person name="Overmann J."/>
        </authorList>
    </citation>
    <scope>NUCLEOTIDE SEQUENCE [LARGE SCALE GENOMIC DNA]</scope>
    <source>
        <strain evidence="3">0127_4</strain>
    </source>
</reference>
<dbReference type="InterPro" id="IPR001753">
    <property type="entry name" value="Enoyl-CoA_hydra/iso"/>
</dbReference>
<dbReference type="EC" id="5.3.3.18" evidence="2"/>
<protein>
    <submittedName>
        <fullName evidence="2">1,2-epoxyphenylacetyl-CoA isomerase</fullName>
        <ecNumber evidence="2">5.3.3.18</ecNumber>
    </submittedName>
</protein>
<dbReference type="InterPro" id="IPR014748">
    <property type="entry name" value="Enoyl-CoA_hydra_C"/>
</dbReference>
<keyword evidence="3" id="KW-1185">Reference proteome</keyword>
<dbReference type="SUPFAM" id="SSF52096">
    <property type="entry name" value="ClpP/crotonase"/>
    <property type="match status" value="1"/>
</dbReference>
<evidence type="ECO:0000256" key="1">
    <source>
        <dbReference type="ARBA" id="ARBA00005254"/>
    </source>
</evidence>
<dbReference type="RefSeq" id="WP_158767018.1">
    <property type="nucleotide sequence ID" value="NZ_CP047045.1"/>
</dbReference>
<dbReference type="PANTHER" id="PTHR43459:SF1">
    <property type="entry name" value="EG:BACN32G11.4 PROTEIN"/>
    <property type="match status" value="1"/>
</dbReference>
<dbReference type="InterPro" id="IPR029045">
    <property type="entry name" value="ClpP/crotonase-like_dom_sf"/>
</dbReference>
<dbReference type="Pfam" id="PF00378">
    <property type="entry name" value="ECH_1"/>
    <property type="match status" value="1"/>
</dbReference>
<dbReference type="EMBL" id="CP047045">
    <property type="protein sequence ID" value="QGZ96212.1"/>
    <property type="molecule type" value="Genomic_DNA"/>
</dbReference>
<comment type="similarity">
    <text evidence="1">Belongs to the enoyl-CoA hydratase/isomerase family.</text>
</comment>
<organism evidence="2 3">
    <name type="scientific">Terricaulis silvestris</name>
    <dbReference type="NCBI Taxonomy" id="2686094"/>
    <lineage>
        <taxon>Bacteria</taxon>
        <taxon>Pseudomonadati</taxon>
        <taxon>Pseudomonadota</taxon>
        <taxon>Alphaproteobacteria</taxon>
        <taxon>Caulobacterales</taxon>
        <taxon>Caulobacteraceae</taxon>
        <taxon>Terricaulis</taxon>
    </lineage>
</organism>
<dbReference type="GO" id="GO:0016853">
    <property type="term" value="F:isomerase activity"/>
    <property type="evidence" value="ECO:0007669"/>
    <property type="project" value="UniProtKB-KW"/>
</dbReference>
<dbReference type="PANTHER" id="PTHR43459">
    <property type="entry name" value="ENOYL-COA HYDRATASE"/>
    <property type="match status" value="1"/>
</dbReference>
<dbReference type="Gene3D" id="1.10.12.10">
    <property type="entry name" value="Lyase 2-enoyl-coa Hydratase, Chain A, domain 2"/>
    <property type="match status" value="1"/>
</dbReference>
<gene>
    <name evidence="2" type="primary">paaG_7</name>
    <name evidence="2" type="ORF">DSM104635_03070</name>
</gene>
<keyword evidence="2" id="KW-0413">Isomerase</keyword>
<accession>A0A6I6MX59</accession>
<dbReference type="Proteomes" id="UP000431269">
    <property type="component" value="Chromosome"/>
</dbReference>
<dbReference type="KEGG" id="tsv:DSM104635_03070"/>
<proteinExistence type="inferred from homology"/>
<sequence>MGIEYSVSEGVATITINRPERKNAILLAMRTDIQHAFEKAQDDDEVRAIILTGAGSDFSAGADISEMGGGGTRGALMRMRHMHRMSRAVAMTNKPVIAAVRGVCIGMSWSLALSCDMIVAAEDARFQFAFRHIGLAPDGGAAFLLTRHVPLQRAKEILYSGRFVSGAEAQQLGLALYALPADDVFAKAQELAQGFAQSPTIALGMAKRLLDAAPAQTFEQALDFEANIQPLMVTTDDFKEGTTAFKEKRKPTYRGG</sequence>
<dbReference type="AlphaFoldDB" id="A0A6I6MX59"/>
<evidence type="ECO:0000313" key="3">
    <source>
        <dbReference type="Proteomes" id="UP000431269"/>
    </source>
</evidence>
<evidence type="ECO:0000313" key="2">
    <source>
        <dbReference type="EMBL" id="QGZ96212.1"/>
    </source>
</evidence>
<dbReference type="CDD" id="cd06558">
    <property type="entry name" value="crotonase-like"/>
    <property type="match status" value="1"/>
</dbReference>